<comment type="caution">
    <text evidence="1">The sequence shown here is derived from an EMBL/GenBank/DDBJ whole genome shotgun (WGS) entry which is preliminary data.</text>
</comment>
<sequence>MGASKISVSVVDRSTLIPALEGIYALIAFQTERGPLEPQLVTSQTDLKSKYGAPQLKYGTGYFSAKGFLTQSNKLWVKRVVSPTAKYAAMIVKGKINNRLSDTDGVPSPDFKPESVIIPQVSYDTEGNKVYGLSDQEITTFAFNVYPAERQYKQINARVAAASTDSNRVRVSTLSGFKMGMRISIADSTPNNESPLYEILGTETVPQFLNKVKLKTKTSANAGDKVWSLTTSDQPTSILLAEDATKNAVNLKLSTVESLKVGDVLKINDLETVTVKTIHTQEDETEDLRNSIDLVKGITQNLNMADSSVKKVIKTGTFLNSYVSNSIAQQNEVIVSKSDDIINGDTIVFTAPTVDEHSFSTDSEGVVVSSKDTLENDWYYISLDQKVSPTLTNNFYELITASEEERDSLLVYAASPGDWGKDLSVSINEDTNYDKGFKITVYYKGEQVEQFSGTTYEFIDGYGSQKFIEQVVNKQSSYIKVKFNTNYVDEDGRGHLPLYTTKSLWRQEADEIFDSYSSSKKITTLEDVLLNDKRITCTDASDASMGDRIKFRYTSGVDTVLSKEYKIASKETDVQSRDVLILDREIEEKDRIPSGAEIVRFNPAHTDEARGIYEGKQYYSIRELPRVYPYQAVNTIVYQQSTDSDGNIIQKSGVLIDAGSNLFLGGTDGDPVTQADMINAYKVYSTKIEYPGQLMLDGGYTTPSFAKSLTEILDIRQDTHLFISSRLSDEQSANYLKDIVAYRQDLGFDRYDVSIYTGWMNYFDPDLQLDVLIPPDGPAAACQSYTARQQSIFYPSGGYTNGKVDYALSLVRKFTEGDLDYLVDNQINPFRQDQGTILLWGNETSYKKASPLQVRSTAMLMLYITSSLNESLKYFTWTQNNQSTWSSIRLAIDKFMREEIQAKGGVYAYTIGVEEVTTDSDIDNRTINVFIGVQPTSDVKFINCKVAIFGKSNEMTVSWI</sequence>
<reference evidence="1" key="1">
    <citation type="journal article" date="2019" name="Appl. Environ. Microbiol.">
        <title>Population genetics and characterization of Campylobacter jejuni isolates in western jackdaws and game birds in Finland.</title>
        <authorList>
            <person name="Kovanen S."/>
            <person name="Rossi M."/>
            <person name="Pohja-Mykra M."/>
            <person name="Nieminen T."/>
            <person name="Raunio-Saarnisto M."/>
            <person name="Sauvala M."/>
            <person name="Fredriksson-Ahomaa M."/>
            <person name="Hanninen M.L."/>
            <person name="Kivisto R."/>
        </authorList>
    </citation>
    <scope>NUCLEOTIDE SEQUENCE [LARGE SCALE GENOMIC DNA]</scope>
    <source>
        <strain evidence="1">CB313</strain>
    </source>
</reference>
<organism evidence="1 2">
    <name type="scientific">Campylobacter jejuni</name>
    <dbReference type="NCBI Taxonomy" id="197"/>
    <lineage>
        <taxon>Bacteria</taxon>
        <taxon>Pseudomonadati</taxon>
        <taxon>Campylobacterota</taxon>
        <taxon>Epsilonproteobacteria</taxon>
        <taxon>Campylobacterales</taxon>
        <taxon>Campylobacteraceae</taxon>
        <taxon>Campylobacter</taxon>
    </lineage>
</organism>
<dbReference type="Proteomes" id="UP000288507">
    <property type="component" value="Unassembled WGS sequence"/>
</dbReference>
<dbReference type="AlphaFoldDB" id="A0A431EEB5"/>
<proteinExistence type="predicted"/>
<dbReference type="PANTHER" id="PTHR35861:SF1">
    <property type="entry name" value="PHAGE TAIL SHEATH PROTEIN"/>
    <property type="match status" value="1"/>
</dbReference>
<accession>A0A431EEB5</accession>
<dbReference type="PANTHER" id="PTHR35861">
    <property type="match status" value="1"/>
</dbReference>
<dbReference type="RefSeq" id="WP_126232149.1">
    <property type="nucleotide sequence ID" value="NZ_PRBV01000005.1"/>
</dbReference>
<dbReference type="Gene3D" id="3.40.50.11780">
    <property type="match status" value="2"/>
</dbReference>
<evidence type="ECO:0000313" key="2">
    <source>
        <dbReference type="Proteomes" id="UP000288507"/>
    </source>
</evidence>
<protein>
    <recommendedName>
        <fullName evidence="3">Tail sheath protein</fullName>
    </recommendedName>
</protein>
<dbReference type="EMBL" id="PRBV01000005">
    <property type="protein sequence ID" value="RTJ79590.1"/>
    <property type="molecule type" value="Genomic_DNA"/>
</dbReference>
<evidence type="ECO:0000313" key="1">
    <source>
        <dbReference type="EMBL" id="RTJ79590.1"/>
    </source>
</evidence>
<dbReference type="InterPro" id="IPR052042">
    <property type="entry name" value="Tail_sheath_structural"/>
</dbReference>
<gene>
    <name evidence="1" type="ORF">C3H57_04265</name>
</gene>
<evidence type="ECO:0008006" key="3">
    <source>
        <dbReference type="Google" id="ProtNLM"/>
    </source>
</evidence>
<name>A0A431EEB5_CAMJU</name>